<sequence>MPGCQAVPAVDATSPPQAGVFHQDGRNHAEPSDAQDFENEIGADGGDLAEESEAKKKKKKERDPLDWEDDKFPKMADRPVEQAQIDPSYLAKMRQEAKKQYIEALGPDPAKVQRTWKFHFGICALENVTQNEWEVFLAVSETGNKTLSLKLGLLLQETRRVRGPPRRQAIWAAKVVGVEMLICAILGLAMCFHGVVSGIVLYSAVRLMRDRSDANYRLFKTLAELLLCITNVMWVVNALGLGLLSGILWQVHPPKDDSNSAAELTRGLVSMSSLLGPRGKEAYDQVVKQLANRCVSLEALLSFWERLRDGQTMPGFDPRRSLTNDVVRRAIIPESRVGDDGYALATLWSGKEMKPQVMVTHNWTNGFGSLVSAILADALGRPGYQEVSAQIATPSGIEQVRAKLGGKLKTTYWVCAFCINQHASICGGFGPEPPHGTHEWAAWNRRRYDSVTGEAFMPCNCQVEKVFSHTDARSELNKFDDMMTHLAQRVGRFAQLIVVDDAFDVLYRAWCVAEIFEASVLGMESRIQVSSQDAVDQNYDRLSLLDVRQCTASSQADKDMIMAKIADVEVFNWRIQQLIFAEEMGLFVRWVEGNERSRQVGRIIKRCEARAPGTEDKPAHRSRRCFASLRLLTSPEGDSDESSELFDQFKNRLHGNFQYTKGYKVRGGTRKKFKRMEQVYSKEHNLSYKQMQNHFVTMDVWTVSKLQFNTLLGTAKRSFYDLANDNVYQYIGIKAAGQAQAQKARLLEMHSRALRLDHLSLYLSRWLSMRALGISVLAPASASTWFHVRPRATDHSSVPALADMDLLHAKKAPAVYLHARCKMVHVRVLAGVGIVAGFIHMSGVEAERNWDLLESFPLWSARRWSWLGFVFAADADAGHLVWFAANLLFDLWFTIVATCPLQQLAYTRNFCNYSRIFNFKFGW</sequence>
<proteinExistence type="predicted"/>
<keyword evidence="2" id="KW-0812">Transmembrane</keyword>
<dbReference type="OrthoDB" id="427347at2759"/>
<feature type="region of interest" description="Disordered" evidence="1">
    <location>
        <begin position="1"/>
        <end position="74"/>
    </location>
</feature>
<keyword evidence="2" id="KW-1133">Transmembrane helix</keyword>
<feature type="transmembrane region" description="Helical" evidence="2">
    <location>
        <begin position="184"/>
        <end position="205"/>
    </location>
</feature>
<evidence type="ECO:0000256" key="2">
    <source>
        <dbReference type="SAM" id="Phobius"/>
    </source>
</evidence>
<feature type="transmembrane region" description="Helical" evidence="2">
    <location>
        <begin position="225"/>
        <end position="249"/>
    </location>
</feature>
<accession>A0A1Q9EL88</accession>
<gene>
    <name evidence="3" type="ORF">AK812_SmicGene8345</name>
</gene>
<feature type="compositionally biased region" description="Basic and acidic residues" evidence="1">
    <location>
        <begin position="61"/>
        <end position="74"/>
    </location>
</feature>
<evidence type="ECO:0000256" key="1">
    <source>
        <dbReference type="SAM" id="MobiDB-lite"/>
    </source>
</evidence>
<evidence type="ECO:0000313" key="4">
    <source>
        <dbReference type="Proteomes" id="UP000186817"/>
    </source>
</evidence>
<organism evidence="3 4">
    <name type="scientific">Symbiodinium microadriaticum</name>
    <name type="common">Dinoflagellate</name>
    <name type="synonym">Zooxanthella microadriatica</name>
    <dbReference type="NCBI Taxonomy" id="2951"/>
    <lineage>
        <taxon>Eukaryota</taxon>
        <taxon>Sar</taxon>
        <taxon>Alveolata</taxon>
        <taxon>Dinophyceae</taxon>
        <taxon>Suessiales</taxon>
        <taxon>Symbiodiniaceae</taxon>
        <taxon>Symbiodinium</taxon>
    </lineage>
</organism>
<protein>
    <submittedName>
        <fullName evidence="3">Uncharacterized protein</fullName>
    </submittedName>
</protein>
<name>A0A1Q9EL88_SYMMI</name>
<keyword evidence="4" id="KW-1185">Reference proteome</keyword>
<dbReference type="AlphaFoldDB" id="A0A1Q9EL88"/>
<keyword evidence="2" id="KW-0472">Membrane</keyword>
<reference evidence="3 4" key="1">
    <citation type="submission" date="2016-02" db="EMBL/GenBank/DDBJ databases">
        <title>Genome analysis of coral dinoflagellate symbionts highlights evolutionary adaptations to a symbiotic lifestyle.</title>
        <authorList>
            <person name="Aranda M."/>
            <person name="Li Y."/>
            <person name="Liew Y.J."/>
            <person name="Baumgarten S."/>
            <person name="Simakov O."/>
            <person name="Wilson M."/>
            <person name="Piel J."/>
            <person name="Ashoor H."/>
            <person name="Bougouffa S."/>
            <person name="Bajic V.B."/>
            <person name="Ryu T."/>
            <person name="Ravasi T."/>
            <person name="Bayer T."/>
            <person name="Micklem G."/>
            <person name="Kim H."/>
            <person name="Bhak J."/>
            <person name="Lajeunesse T.C."/>
            <person name="Voolstra C.R."/>
        </authorList>
    </citation>
    <scope>NUCLEOTIDE SEQUENCE [LARGE SCALE GENOMIC DNA]</scope>
    <source>
        <strain evidence="3 4">CCMP2467</strain>
    </source>
</reference>
<comment type="caution">
    <text evidence="3">The sequence shown here is derived from an EMBL/GenBank/DDBJ whole genome shotgun (WGS) entry which is preliminary data.</text>
</comment>
<evidence type="ECO:0000313" key="3">
    <source>
        <dbReference type="EMBL" id="OLQ08157.1"/>
    </source>
</evidence>
<feature type="compositionally biased region" description="Acidic residues" evidence="1">
    <location>
        <begin position="33"/>
        <end position="51"/>
    </location>
</feature>
<dbReference type="EMBL" id="LSRX01000123">
    <property type="protein sequence ID" value="OLQ08157.1"/>
    <property type="molecule type" value="Genomic_DNA"/>
</dbReference>
<dbReference type="Proteomes" id="UP000186817">
    <property type="component" value="Unassembled WGS sequence"/>
</dbReference>